<keyword evidence="3" id="KW-1185">Reference proteome</keyword>
<evidence type="ECO:0000313" key="2">
    <source>
        <dbReference type="EMBL" id="QKX63562.1"/>
    </source>
</evidence>
<dbReference type="AlphaFoldDB" id="A0A7H8RAW9"/>
<dbReference type="RefSeq" id="XP_035349736.1">
    <property type="nucleotide sequence ID" value="XM_035493843.1"/>
</dbReference>
<protein>
    <submittedName>
        <fullName evidence="2">Uncharacterized protein</fullName>
    </submittedName>
</protein>
<dbReference type="KEGG" id="trg:TRUGW13939_10733"/>
<sequence length="76" mass="8785">MGFLDRLQSRLEVYRLEQRYTRRRQRATLFNDAQYVDGEYVYTSPSPTSPAGSMSKNSTGSNWRPSAWGRSTSDSR</sequence>
<name>A0A7H8RAW9_TALRU</name>
<dbReference type="GeneID" id="55998212"/>
<evidence type="ECO:0000256" key="1">
    <source>
        <dbReference type="SAM" id="MobiDB-lite"/>
    </source>
</evidence>
<evidence type="ECO:0000313" key="3">
    <source>
        <dbReference type="Proteomes" id="UP000509510"/>
    </source>
</evidence>
<gene>
    <name evidence="2" type="ORF">TRUGW13939_10733</name>
</gene>
<accession>A0A7H8RAW9</accession>
<reference evidence="3" key="1">
    <citation type="submission" date="2020-06" db="EMBL/GenBank/DDBJ databases">
        <title>A chromosome-scale genome assembly of Talaromyces rugulosus W13939.</title>
        <authorList>
            <person name="Wang B."/>
            <person name="Guo L."/>
            <person name="Ye K."/>
            <person name="Wang L."/>
        </authorList>
    </citation>
    <scope>NUCLEOTIDE SEQUENCE [LARGE SCALE GENOMIC DNA]</scope>
    <source>
        <strain evidence="3">W13939</strain>
    </source>
</reference>
<dbReference type="Proteomes" id="UP000509510">
    <property type="component" value="Chromosome VI"/>
</dbReference>
<proteinExistence type="predicted"/>
<feature type="compositionally biased region" description="Polar residues" evidence="1">
    <location>
        <begin position="43"/>
        <end position="76"/>
    </location>
</feature>
<dbReference type="EMBL" id="CP055903">
    <property type="protein sequence ID" value="QKX63562.1"/>
    <property type="molecule type" value="Genomic_DNA"/>
</dbReference>
<dbReference type="OrthoDB" id="5285218at2759"/>
<feature type="region of interest" description="Disordered" evidence="1">
    <location>
        <begin position="40"/>
        <end position="76"/>
    </location>
</feature>
<organism evidence="2 3">
    <name type="scientific">Talaromyces rugulosus</name>
    <name type="common">Penicillium rugulosum</name>
    <dbReference type="NCBI Taxonomy" id="121627"/>
    <lineage>
        <taxon>Eukaryota</taxon>
        <taxon>Fungi</taxon>
        <taxon>Dikarya</taxon>
        <taxon>Ascomycota</taxon>
        <taxon>Pezizomycotina</taxon>
        <taxon>Eurotiomycetes</taxon>
        <taxon>Eurotiomycetidae</taxon>
        <taxon>Eurotiales</taxon>
        <taxon>Trichocomaceae</taxon>
        <taxon>Talaromyces</taxon>
        <taxon>Talaromyces sect. Islandici</taxon>
    </lineage>
</organism>